<dbReference type="AlphaFoldDB" id="A0A956SEZ8"/>
<organism evidence="2 3">
    <name type="scientific">Eiseniibacteriota bacterium</name>
    <dbReference type="NCBI Taxonomy" id="2212470"/>
    <lineage>
        <taxon>Bacteria</taxon>
        <taxon>Candidatus Eiseniibacteriota</taxon>
    </lineage>
</organism>
<dbReference type="Proteomes" id="UP000739538">
    <property type="component" value="Unassembled WGS sequence"/>
</dbReference>
<dbReference type="EMBL" id="JAGQHS010000069">
    <property type="protein sequence ID" value="MCA9756844.1"/>
    <property type="molecule type" value="Genomic_DNA"/>
</dbReference>
<feature type="domain" description="Cupin type-2" evidence="1">
    <location>
        <begin position="43"/>
        <end position="106"/>
    </location>
</feature>
<dbReference type="InterPro" id="IPR014710">
    <property type="entry name" value="RmlC-like_jellyroll"/>
</dbReference>
<sequence>MPTFVSGPTRVAAVGTKPKEIEEFVGRVNSSTESLSIARMRSPSGWVEPAQRPDFDEFTLVLRGMLRVEHDGGVLEVHAGQAVIAHAGERVRYSTPGADGAEYVAVCLPAFSPDTVHREDA</sequence>
<comment type="caution">
    <text evidence="2">The sequence shown here is derived from an EMBL/GenBank/DDBJ whole genome shotgun (WGS) entry which is preliminary data.</text>
</comment>
<name>A0A956SEZ8_UNCEI</name>
<reference evidence="2" key="1">
    <citation type="submission" date="2020-04" db="EMBL/GenBank/DDBJ databases">
        <authorList>
            <person name="Zhang T."/>
        </authorList>
    </citation>
    <scope>NUCLEOTIDE SEQUENCE</scope>
    <source>
        <strain evidence="2">HKST-UBA02</strain>
    </source>
</reference>
<dbReference type="SUPFAM" id="SSF51182">
    <property type="entry name" value="RmlC-like cupins"/>
    <property type="match status" value="1"/>
</dbReference>
<reference evidence="2" key="2">
    <citation type="journal article" date="2021" name="Microbiome">
        <title>Successional dynamics and alternative stable states in a saline activated sludge microbial community over 9 years.</title>
        <authorList>
            <person name="Wang Y."/>
            <person name="Ye J."/>
            <person name="Ju F."/>
            <person name="Liu L."/>
            <person name="Boyd J.A."/>
            <person name="Deng Y."/>
            <person name="Parks D.H."/>
            <person name="Jiang X."/>
            <person name="Yin X."/>
            <person name="Woodcroft B.J."/>
            <person name="Tyson G.W."/>
            <person name="Hugenholtz P."/>
            <person name="Polz M.F."/>
            <person name="Zhang T."/>
        </authorList>
    </citation>
    <scope>NUCLEOTIDE SEQUENCE</scope>
    <source>
        <strain evidence="2">HKST-UBA02</strain>
    </source>
</reference>
<dbReference type="Pfam" id="PF07883">
    <property type="entry name" value="Cupin_2"/>
    <property type="match status" value="1"/>
</dbReference>
<evidence type="ECO:0000313" key="2">
    <source>
        <dbReference type="EMBL" id="MCA9756844.1"/>
    </source>
</evidence>
<dbReference type="InterPro" id="IPR013096">
    <property type="entry name" value="Cupin_2"/>
</dbReference>
<evidence type="ECO:0000313" key="3">
    <source>
        <dbReference type="Proteomes" id="UP000739538"/>
    </source>
</evidence>
<protein>
    <submittedName>
        <fullName evidence="2">Cupin domain-containing protein</fullName>
    </submittedName>
</protein>
<gene>
    <name evidence="2" type="ORF">KDA27_13655</name>
</gene>
<proteinExistence type="predicted"/>
<dbReference type="Gene3D" id="2.60.120.10">
    <property type="entry name" value="Jelly Rolls"/>
    <property type="match status" value="1"/>
</dbReference>
<evidence type="ECO:0000259" key="1">
    <source>
        <dbReference type="Pfam" id="PF07883"/>
    </source>
</evidence>
<dbReference type="InterPro" id="IPR011051">
    <property type="entry name" value="RmlC_Cupin_sf"/>
</dbReference>
<accession>A0A956SEZ8</accession>